<dbReference type="EMBL" id="JAGTXO010000012">
    <property type="protein sequence ID" value="KAG8464605.1"/>
    <property type="molecule type" value="Genomic_DNA"/>
</dbReference>
<dbReference type="Proteomes" id="UP000751190">
    <property type="component" value="Unassembled WGS sequence"/>
</dbReference>
<dbReference type="GO" id="GO:0005730">
    <property type="term" value="C:nucleolus"/>
    <property type="evidence" value="ECO:0007669"/>
    <property type="project" value="TreeGrafter"/>
</dbReference>
<dbReference type="InterPro" id="IPR050656">
    <property type="entry name" value="PINX1"/>
</dbReference>
<sequence length="383" mass="40733">MPRTKCYEASTSALVATLAAMAGSRHGNVFWEEEKGNVGLRMMQSMGWEHGKGLGSRGHGVTSHIRVRQKKDNAGIGANAATADDAWKATQDVFNSILTRLNDKDAVAAVDKEEKTQSTPTVKQTMARHQLYRKFRAAKNAAEYSATDMAMIFGRRADETGNDDGRSRGGSGESAPDSGHQTTVSTVCMRTYFQMRMRDASGGAPPTASERMGGSAGFTEEFQVSFAHEMTTRAEAYVGRQGLGFAASAGRGARGTLPAAPQHEPCAPAQALVQTPPGSDAKPAQASNRECTRADAGVAGGKRRKLAAGEGDADKPNMKRAIRAVMAGSDARGMKLKLCCARLVAHFGGALSAERVAGLLDERKARKAGFEIVGKRIRRRAAD</sequence>
<dbReference type="Pfam" id="PF01585">
    <property type="entry name" value="G-patch"/>
    <property type="match status" value="1"/>
</dbReference>
<accession>A0A8J5XSG0</accession>
<dbReference type="PANTHER" id="PTHR23149">
    <property type="entry name" value="G PATCH DOMAIN CONTAINING PROTEIN"/>
    <property type="match status" value="1"/>
</dbReference>
<feature type="region of interest" description="Disordered" evidence="1">
    <location>
        <begin position="270"/>
        <end position="314"/>
    </location>
</feature>
<proteinExistence type="predicted"/>
<dbReference type="InterPro" id="IPR000467">
    <property type="entry name" value="G_patch_dom"/>
</dbReference>
<dbReference type="OrthoDB" id="29523at2759"/>
<evidence type="ECO:0000313" key="4">
    <source>
        <dbReference type="Proteomes" id="UP000751190"/>
    </source>
</evidence>
<evidence type="ECO:0000256" key="1">
    <source>
        <dbReference type="SAM" id="MobiDB-lite"/>
    </source>
</evidence>
<feature type="domain" description="G-patch" evidence="2">
    <location>
        <begin position="35"/>
        <end position="81"/>
    </location>
</feature>
<name>A0A8J5XSG0_DIALT</name>
<dbReference type="GO" id="GO:0003676">
    <property type="term" value="F:nucleic acid binding"/>
    <property type="evidence" value="ECO:0007669"/>
    <property type="project" value="InterPro"/>
</dbReference>
<comment type="caution">
    <text evidence="3">The sequence shown here is derived from an EMBL/GenBank/DDBJ whole genome shotgun (WGS) entry which is preliminary data.</text>
</comment>
<dbReference type="PANTHER" id="PTHR23149:SF27">
    <property type="entry name" value="PIN2_TERF1-INTERACTING TELOMERASE INHIBITOR 1"/>
    <property type="match status" value="1"/>
</dbReference>
<evidence type="ECO:0000259" key="2">
    <source>
        <dbReference type="PROSITE" id="PS50174"/>
    </source>
</evidence>
<feature type="region of interest" description="Disordered" evidence="1">
    <location>
        <begin position="157"/>
        <end position="183"/>
    </location>
</feature>
<protein>
    <recommendedName>
        <fullName evidence="2">G-patch domain-containing protein</fullName>
    </recommendedName>
</protein>
<dbReference type="PROSITE" id="PS50174">
    <property type="entry name" value="G_PATCH"/>
    <property type="match status" value="1"/>
</dbReference>
<gene>
    <name evidence="3" type="ORF">KFE25_009973</name>
</gene>
<keyword evidence="4" id="KW-1185">Reference proteome</keyword>
<reference evidence="3" key="1">
    <citation type="submission" date="2021-05" db="EMBL/GenBank/DDBJ databases">
        <title>The genome of the haptophyte Pavlova lutheri (Diacronema luteri, Pavlovales) - a model for lipid biosynthesis in eukaryotic algae.</title>
        <authorList>
            <person name="Hulatt C.J."/>
            <person name="Posewitz M.C."/>
        </authorList>
    </citation>
    <scope>NUCLEOTIDE SEQUENCE</scope>
    <source>
        <strain evidence="3">NIVA-4/92</strain>
    </source>
</reference>
<organism evidence="3 4">
    <name type="scientific">Diacronema lutheri</name>
    <name type="common">Unicellular marine alga</name>
    <name type="synonym">Monochrysis lutheri</name>
    <dbReference type="NCBI Taxonomy" id="2081491"/>
    <lineage>
        <taxon>Eukaryota</taxon>
        <taxon>Haptista</taxon>
        <taxon>Haptophyta</taxon>
        <taxon>Pavlovophyceae</taxon>
        <taxon>Pavlovales</taxon>
        <taxon>Pavlovaceae</taxon>
        <taxon>Diacronema</taxon>
    </lineage>
</organism>
<dbReference type="GO" id="GO:0010521">
    <property type="term" value="F:telomerase inhibitor activity"/>
    <property type="evidence" value="ECO:0007669"/>
    <property type="project" value="TreeGrafter"/>
</dbReference>
<dbReference type="SMART" id="SM00443">
    <property type="entry name" value="G_patch"/>
    <property type="match status" value="1"/>
</dbReference>
<evidence type="ECO:0000313" key="3">
    <source>
        <dbReference type="EMBL" id="KAG8464605.1"/>
    </source>
</evidence>
<feature type="compositionally biased region" description="Basic and acidic residues" evidence="1">
    <location>
        <begin position="157"/>
        <end position="167"/>
    </location>
</feature>
<dbReference type="AlphaFoldDB" id="A0A8J5XSG0"/>